<dbReference type="InterPro" id="IPR036047">
    <property type="entry name" value="F-box-like_dom_sf"/>
</dbReference>
<dbReference type="Proteomes" id="UP001152607">
    <property type="component" value="Unassembled WGS sequence"/>
</dbReference>
<dbReference type="SUPFAM" id="SSF81383">
    <property type="entry name" value="F-box domain"/>
    <property type="match status" value="1"/>
</dbReference>
<dbReference type="Gene3D" id="3.80.10.10">
    <property type="entry name" value="Ribonuclease Inhibitor"/>
    <property type="match status" value="1"/>
</dbReference>
<comment type="caution">
    <text evidence="2">The sequence shown here is derived from an EMBL/GenBank/DDBJ whole genome shotgun (WGS) entry which is preliminary data.</text>
</comment>
<dbReference type="SUPFAM" id="SSF52047">
    <property type="entry name" value="RNI-like"/>
    <property type="match status" value="1"/>
</dbReference>
<protein>
    <recommendedName>
        <fullName evidence="4">F-box domain-containing protein</fullName>
    </recommendedName>
</protein>
<evidence type="ECO:0000313" key="3">
    <source>
        <dbReference type="Proteomes" id="UP001152607"/>
    </source>
</evidence>
<accession>A0A9W4UAT5</accession>
<evidence type="ECO:0000313" key="2">
    <source>
        <dbReference type="EMBL" id="CAI6332620.1"/>
    </source>
</evidence>
<sequence length="603" mass="67989">MSRRSQVPQTPASSLRDPTTLHPNAPHHSWFTSPARSHANYGQGKELPLHLIQLILEHLDDAGDLARVTRTSRLFYYMTLPRLYEEVTLRSYSEIRYVDDRPMGFGGGSPFAMGLNSLVSRTYANYVQTFRVIGEWKEHDVEDYSKGRVPDNSMMLQIALRAALDKMQHLTTFAWELNTKPLHSVYEGLMHKSSLTTFILRCPSRRIPRPTSVVPPLPNLRTLIVYDIDPLCYPDNISVLLCAAQKLENLKLHWNPRIRETGEASVSLHAIFGRIMSARNPIPLKRFALYNLYAGNDAEGFDKVTNPDTLEEITLINTFGNKDPMTVFLDDTWRINHIPSIPQNLTMMRVDAPDKEHVRMLYLMRGLERLYIVSDTVSSVPTGAAPTPTSPSNPITPTVAMATNGAANSGILSANPSATNSPKITEHQCRSIASDYLAVIQSNHTTMRHLLLSDRWSLSASAIQRICQACPNLEQLGIACDPNPHETLRLVIKCCPKLFALRLLFRRDSDSMENSIDDVDDDVQKFMLSSELWRPEYKNLKYLGVAHYVWKIGSAIMPRKTVQAPNGEMQKVGPFRSIELADRKAVEGVEIWSMDSTAFVAKF</sequence>
<dbReference type="AlphaFoldDB" id="A0A9W4UAT5"/>
<gene>
    <name evidence="2" type="ORF">PDIGIT_LOCUS5647</name>
</gene>
<keyword evidence="3" id="KW-1185">Reference proteome</keyword>
<feature type="region of interest" description="Disordered" evidence="1">
    <location>
        <begin position="1"/>
        <end position="29"/>
    </location>
</feature>
<organism evidence="2 3">
    <name type="scientific">Periconia digitata</name>
    <dbReference type="NCBI Taxonomy" id="1303443"/>
    <lineage>
        <taxon>Eukaryota</taxon>
        <taxon>Fungi</taxon>
        <taxon>Dikarya</taxon>
        <taxon>Ascomycota</taxon>
        <taxon>Pezizomycotina</taxon>
        <taxon>Dothideomycetes</taxon>
        <taxon>Pleosporomycetidae</taxon>
        <taxon>Pleosporales</taxon>
        <taxon>Massarineae</taxon>
        <taxon>Periconiaceae</taxon>
        <taxon>Periconia</taxon>
    </lineage>
</organism>
<dbReference type="OrthoDB" id="5311681at2759"/>
<feature type="compositionally biased region" description="Polar residues" evidence="1">
    <location>
        <begin position="1"/>
        <end position="17"/>
    </location>
</feature>
<evidence type="ECO:0000256" key="1">
    <source>
        <dbReference type="SAM" id="MobiDB-lite"/>
    </source>
</evidence>
<dbReference type="EMBL" id="CAOQHR010000003">
    <property type="protein sequence ID" value="CAI6332620.1"/>
    <property type="molecule type" value="Genomic_DNA"/>
</dbReference>
<evidence type="ECO:0008006" key="4">
    <source>
        <dbReference type="Google" id="ProtNLM"/>
    </source>
</evidence>
<dbReference type="InterPro" id="IPR032675">
    <property type="entry name" value="LRR_dom_sf"/>
</dbReference>
<name>A0A9W4UAT5_9PLEO</name>
<reference evidence="2" key="1">
    <citation type="submission" date="2023-01" db="EMBL/GenBank/DDBJ databases">
        <authorList>
            <person name="Van Ghelder C."/>
            <person name="Rancurel C."/>
        </authorList>
    </citation>
    <scope>NUCLEOTIDE SEQUENCE</scope>
    <source>
        <strain evidence="2">CNCM I-4278</strain>
    </source>
</reference>
<proteinExistence type="predicted"/>